<dbReference type="InterPro" id="IPR032675">
    <property type="entry name" value="LRR_dom_sf"/>
</dbReference>
<dbReference type="SMART" id="SM00256">
    <property type="entry name" value="FBOX"/>
    <property type="match status" value="1"/>
</dbReference>
<dbReference type="Proteomes" id="UP001476247">
    <property type="component" value="Unassembled WGS sequence"/>
</dbReference>
<dbReference type="InterPro" id="IPR001810">
    <property type="entry name" value="F-box_dom"/>
</dbReference>
<dbReference type="EMBL" id="BAABUJ010000036">
    <property type="protein sequence ID" value="GAA5804615.1"/>
    <property type="molecule type" value="Genomic_DNA"/>
</dbReference>
<dbReference type="InterPro" id="IPR036047">
    <property type="entry name" value="F-box-like_dom_sf"/>
</dbReference>
<dbReference type="Gene3D" id="3.80.10.10">
    <property type="entry name" value="Ribonuclease Inhibitor"/>
    <property type="match status" value="1"/>
</dbReference>
<dbReference type="PROSITE" id="PS50181">
    <property type="entry name" value="FBOX"/>
    <property type="match status" value="1"/>
</dbReference>
<keyword evidence="3" id="KW-1185">Reference proteome</keyword>
<reference evidence="2 3" key="1">
    <citation type="submission" date="2024-04" db="EMBL/GenBank/DDBJ databases">
        <title>genome sequences of Mucor flavus KT1a and Helicostylum pulchrum KT1b strains isolation_sourced from the surface of a dry-aged beef.</title>
        <authorList>
            <person name="Toyotome T."/>
            <person name="Hosono M."/>
            <person name="Torimaru M."/>
            <person name="Fukuda K."/>
            <person name="Mikami N."/>
        </authorList>
    </citation>
    <scope>NUCLEOTIDE SEQUENCE [LARGE SCALE GENOMIC DNA]</scope>
    <source>
        <strain evidence="2 3">KT1b</strain>
    </source>
</reference>
<dbReference type="SUPFAM" id="SSF81383">
    <property type="entry name" value="F-box domain"/>
    <property type="match status" value="1"/>
</dbReference>
<evidence type="ECO:0000313" key="3">
    <source>
        <dbReference type="Proteomes" id="UP001476247"/>
    </source>
</evidence>
<dbReference type="Gene3D" id="1.20.1280.50">
    <property type="match status" value="1"/>
</dbReference>
<evidence type="ECO:0000313" key="2">
    <source>
        <dbReference type="EMBL" id="GAA5804615.1"/>
    </source>
</evidence>
<comment type="caution">
    <text evidence="2">The sequence shown here is derived from an EMBL/GenBank/DDBJ whole genome shotgun (WGS) entry which is preliminary data.</text>
</comment>
<proteinExistence type="predicted"/>
<accession>A0ABP9YCC1</accession>
<evidence type="ECO:0000259" key="1">
    <source>
        <dbReference type="PROSITE" id="PS50181"/>
    </source>
</evidence>
<dbReference type="Pfam" id="PF12937">
    <property type="entry name" value="F-box-like"/>
    <property type="match status" value="1"/>
</dbReference>
<sequence length="487" mass="56615">MPLKYLANEIWLQIFQQLPNKDVFSCMLVCKRWYRPAAQIYYQEIQIKENKLRYLPPSLYENGYWTKRLIMTVDKSNYGMVNQDSQLEPQEFLLLLSLLPSLQTLDLSCSAYHNYYMGMLRDDVKTDLNSIEEISSLTYHRPYQELHFAVCYNFCKSIQRLVTFANPYSIHNQLHDFTYYLPHFTQLTELSIYNNRQKDLTIFDILNSCKSLTIFKYSSYLQIPQRAESQSCSNTNKYLKQIHLNIPTITKSYIQFLIEQSNNQLESLVLNIQSTNLYRWIIQNQKILSLFSVAASKLNTLQITCNPKQIPDITPIKMKLYYDFILNLKGGRDLYCDATFAESGSNNIMIDIQHQHQLLKFTCGMLNNDPSHFIDTHGIINSLKFIVDQSTLPQSLLNYYAKSNHASLDQLLIHSTNFSFKACNKQLTSISLDNFLFTQETIDAISTHLPNVETIRLLSDAASEEATKPNLDLTGFKSLTQIYFDTV</sequence>
<organism evidence="2 3">
    <name type="scientific">Helicostylum pulchrum</name>
    <dbReference type="NCBI Taxonomy" id="562976"/>
    <lineage>
        <taxon>Eukaryota</taxon>
        <taxon>Fungi</taxon>
        <taxon>Fungi incertae sedis</taxon>
        <taxon>Mucoromycota</taxon>
        <taxon>Mucoromycotina</taxon>
        <taxon>Mucoromycetes</taxon>
        <taxon>Mucorales</taxon>
        <taxon>Mucorineae</taxon>
        <taxon>Mucoraceae</taxon>
        <taxon>Helicostylum</taxon>
    </lineage>
</organism>
<protein>
    <recommendedName>
        <fullName evidence="1">F-box domain-containing protein</fullName>
    </recommendedName>
</protein>
<feature type="domain" description="F-box" evidence="1">
    <location>
        <begin position="1"/>
        <end position="45"/>
    </location>
</feature>
<gene>
    <name evidence="2" type="ORF">HPULCUR_010117</name>
</gene>
<name>A0ABP9YCC1_9FUNG</name>